<evidence type="ECO:0000313" key="2">
    <source>
        <dbReference type="Proteomes" id="UP001148838"/>
    </source>
</evidence>
<proteinExistence type="predicted"/>
<evidence type="ECO:0000313" key="1">
    <source>
        <dbReference type="EMBL" id="KAJ4450626.1"/>
    </source>
</evidence>
<name>A0ABQ8TV79_PERAM</name>
<accession>A0ABQ8TV79</accession>
<protein>
    <submittedName>
        <fullName evidence="1">Uncharacterized protein</fullName>
    </submittedName>
</protein>
<dbReference type="EMBL" id="JAJSOF020000001">
    <property type="protein sequence ID" value="KAJ4450626.1"/>
    <property type="molecule type" value="Genomic_DNA"/>
</dbReference>
<gene>
    <name evidence="1" type="ORF">ANN_02054</name>
</gene>
<reference evidence="1 2" key="1">
    <citation type="journal article" date="2022" name="Allergy">
        <title>Genome assembly and annotation of Periplaneta americana reveal a comprehensive cockroach allergen profile.</title>
        <authorList>
            <person name="Wang L."/>
            <person name="Xiong Q."/>
            <person name="Saelim N."/>
            <person name="Wang L."/>
            <person name="Nong W."/>
            <person name="Wan A.T."/>
            <person name="Shi M."/>
            <person name="Liu X."/>
            <person name="Cao Q."/>
            <person name="Hui J.H.L."/>
            <person name="Sookrung N."/>
            <person name="Leung T.F."/>
            <person name="Tungtrongchitr A."/>
            <person name="Tsui S.K.W."/>
        </authorList>
    </citation>
    <scope>NUCLEOTIDE SEQUENCE [LARGE SCALE GENOMIC DNA]</scope>
    <source>
        <strain evidence="1">PWHHKU_190912</strain>
    </source>
</reference>
<sequence length="114" mass="13158">MSPGSSTESYPAFARIRLRENPEKHLNQDELITNDNNANNDDPQLNSCVGDKVASKFCWSLIFHRQDYLRSIPKSTGQLTKQQHLRLKKIVYAVPFGRLRLSLGLHMKEFFMHA</sequence>
<comment type="caution">
    <text evidence="1">The sequence shown here is derived from an EMBL/GenBank/DDBJ whole genome shotgun (WGS) entry which is preliminary data.</text>
</comment>
<organism evidence="1 2">
    <name type="scientific">Periplaneta americana</name>
    <name type="common">American cockroach</name>
    <name type="synonym">Blatta americana</name>
    <dbReference type="NCBI Taxonomy" id="6978"/>
    <lineage>
        <taxon>Eukaryota</taxon>
        <taxon>Metazoa</taxon>
        <taxon>Ecdysozoa</taxon>
        <taxon>Arthropoda</taxon>
        <taxon>Hexapoda</taxon>
        <taxon>Insecta</taxon>
        <taxon>Pterygota</taxon>
        <taxon>Neoptera</taxon>
        <taxon>Polyneoptera</taxon>
        <taxon>Dictyoptera</taxon>
        <taxon>Blattodea</taxon>
        <taxon>Blattoidea</taxon>
        <taxon>Blattidae</taxon>
        <taxon>Blattinae</taxon>
        <taxon>Periplaneta</taxon>
    </lineage>
</organism>
<keyword evidence="2" id="KW-1185">Reference proteome</keyword>
<dbReference type="Proteomes" id="UP001148838">
    <property type="component" value="Unassembled WGS sequence"/>
</dbReference>